<reference evidence="1 2" key="1">
    <citation type="journal article" date="2016" name="Mol. Biol. Evol.">
        <title>Comparative Genomics of Early-Diverging Mushroom-Forming Fungi Provides Insights into the Origins of Lignocellulose Decay Capabilities.</title>
        <authorList>
            <person name="Nagy L.G."/>
            <person name="Riley R."/>
            <person name="Tritt A."/>
            <person name="Adam C."/>
            <person name="Daum C."/>
            <person name="Floudas D."/>
            <person name="Sun H."/>
            <person name="Yadav J.S."/>
            <person name="Pangilinan J."/>
            <person name="Larsson K.H."/>
            <person name="Matsuura K."/>
            <person name="Barry K."/>
            <person name="Labutti K."/>
            <person name="Kuo R."/>
            <person name="Ohm R.A."/>
            <person name="Bhattacharya S.S."/>
            <person name="Shirouzu T."/>
            <person name="Yoshinaga Y."/>
            <person name="Martin F.M."/>
            <person name="Grigoriev I.V."/>
            <person name="Hibbett D.S."/>
        </authorList>
    </citation>
    <scope>NUCLEOTIDE SEQUENCE [LARGE SCALE GENOMIC DNA]</scope>
    <source>
        <strain evidence="1 2">L-15889</strain>
    </source>
</reference>
<dbReference type="Proteomes" id="UP000076727">
    <property type="component" value="Unassembled WGS sequence"/>
</dbReference>
<accession>A0A165N4N6</accession>
<proteinExistence type="predicted"/>
<evidence type="ECO:0000313" key="1">
    <source>
        <dbReference type="EMBL" id="KZT66510.1"/>
    </source>
</evidence>
<dbReference type="EMBL" id="KV429088">
    <property type="protein sequence ID" value="KZT66510.1"/>
    <property type="molecule type" value="Genomic_DNA"/>
</dbReference>
<evidence type="ECO:0000313" key="2">
    <source>
        <dbReference type="Proteomes" id="UP000076727"/>
    </source>
</evidence>
<dbReference type="AlphaFoldDB" id="A0A165N4N6"/>
<organism evidence="1 2">
    <name type="scientific">Daedalea quercina L-15889</name>
    <dbReference type="NCBI Taxonomy" id="1314783"/>
    <lineage>
        <taxon>Eukaryota</taxon>
        <taxon>Fungi</taxon>
        <taxon>Dikarya</taxon>
        <taxon>Basidiomycota</taxon>
        <taxon>Agaricomycotina</taxon>
        <taxon>Agaricomycetes</taxon>
        <taxon>Polyporales</taxon>
        <taxon>Fomitopsis</taxon>
    </lineage>
</organism>
<name>A0A165N4N6_9APHY</name>
<gene>
    <name evidence="1" type="ORF">DAEQUDRAFT_452672</name>
</gene>
<keyword evidence="2" id="KW-1185">Reference proteome</keyword>
<protein>
    <submittedName>
        <fullName evidence="1">Uncharacterized protein</fullName>
    </submittedName>
</protein>
<sequence>MHSCHLKAASVIVWSLQERPWFRLMRNASRMSVCSLALSVRLEVHCHSVPITEGALLVHAAATAVTLHAAGPVVKAVLGCVSRRMID</sequence>